<dbReference type="EMBL" id="BIFQ01000001">
    <property type="protein sequence ID" value="GCE04819.1"/>
    <property type="molecule type" value="Genomic_DNA"/>
</dbReference>
<name>A0A401ZD92_9CHLR</name>
<dbReference type="AlphaFoldDB" id="A0A401ZD92"/>
<sequence>MLFMLQPEAILDQALQGPLPEDWRMFDGRGKPLGLAIFSALFAFIFVGLLQLALLFFLGPFSVLSWLVAAPAHIPAGIQPALHATNWQNFVPSLLHLSLFFWLLPVLAALLTALLEYRRGQRVRTSVLILTPEGVVQCMNYTSANGRRFKILDFAEVQKLALHMRSNDDSSQAQVWLDVQRNDGRNDRWPIDSRYGPVEQIVQTIIENHALYAARGPQAAL</sequence>
<keyword evidence="1" id="KW-0472">Membrane</keyword>
<feature type="transmembrane region" description="Helical" evidence="1">
    <location>
        <begin position="94"/>
        <end position="115"/>
    </location>
</feature>
<evidence type="ECO:0000313" key="2">
    <source>
        <dbReference type="EMBL" id="GCE04819.1"/>
    </source>
</evidence>
<evidence type="ECO:0000313" key="3">
    <source>
        <dbReference type="Proteomes" id="UP000287224"/>
    </source>
</evidence>
<keyword evidence="1" id="KW-1133">Transmembrane helix</keyword>
<dbReference type="Proteomes" id="UP000287224">
    <property type="component" value="Unassembled WGS sequence"/>
</dbReference>
<gene>
    <name evidence="2" type="ORF">KDAU_21480</name>
</gene>
<protein>
    <submittedName>
        <fullName evidence="2">Uncharacterized protein</fullName>
    </submittedName>
</protein>
<organism evidence="2 3">
    <name type="scientific">Dictyobacter aurantiacus</name>
    <dbReference type="NCBI Taxonomy" id="1936993"/>
    <lineage>
        <taxon>Bacteria</taxon>
        <taxon>Bacillati</taxon>
        <taxon>Chloroflexota</taxon>
        <taxon>Ktedonobacteria</taxon>
        <taxon>Ktedonobacterales</taxon>
        <taxon>Dictyobacteraceae</taxon>
        <taxon>Dictyobacter</taxon>
    </lineage>
</organism>
<keyword evidence="3" id="KW-1185">Reference proteome</keyword>
<reference evidence="3" key="1">
    <citation type="submission" date="2018-12" db="EMBL/GenBank/DDBJ databases">
        <title>Tengunoibacter tsumagoiensis gen. nov., sp. nov., Dictyobacter kobayashii sp. nov., D. alpinus sp. nov., and D. joshuensis sp. nov. and description of Dictyobacteraceae fam. nov. within the order Ktedonobacterales isolated from Tengu-no-mugimeshi.</title>
        <authorList>
            <person name="Wang C.M."/>
            <person name="Zheng Y."/>
            <person name="Sakai Y."/>
            <person name="Toyoda A."/>
            <person name="Minakuchi Y."/>
            <person name="Abe K."/>
            <person name="Yokota A."/>
            <person name="Yabe S."/>
        </authorList>
    </citation>
    <scope>NUCLEOTIDE SEQUENCE [LARGE SCALE GENOMIC DNA]</scope>
    <source>
        <strain evidence="3">S-27</strain>
    </source>
</reference>
<comment type="caution">
    <text evidence="2">The sequence shown here is derived from an EMBL/GenBank/DDBJ whole genome shotgun (WGS) entry which is preliminary data.</text>
</comment>
<evidence type="ECO:0000256" key="1">
    <source>
        <dbReference type="SAM" id="Phobius"/>
    </source>
</evidence>
<feature type="transmembrane region" description="Helical" evidence="1">
    <location>
        <begin position="33"/>
        <end position="58"/>
    </location>
</feature>
<accession>A0A401ZD92</accession>
<keyword evidence="1" id="KW-0812">Transmembrane</keyword>
<proteinExistence type="predicted"/>